<dbReference type="Proteomes" id="UP000014174">
    <property type="component" value="Unassembled WGS sequence"/>
</dbReference>
<dbReference type="STRING" id="1150600.ADIARSV_3271"/>
<keyword evidence="2" id="KW-1185">Reference proteome</keyword>
<evidence type="ECO:0000313" key="1">
    <source>
        <dbReference type="EMBL" id="EOR93558.1"/>
    </source>
</evidence>
<sequence length="42" mass="4630">MALENATPAARFHGSAEEAITVKFDCRSYWQTTKCPGSINRA</sequence>
<accession>R9GPA9</accession>
<organism evidence="1 2">
    <name type="scientific">Arcticibacter svalbardensis MN12-7</name>
    <dbReference type="NCBI Taxonomy" id="1150600"/>
    <lineage>
        <taxon>Bacteria</taxon>
        <taxon>Pseudomonadati</taxon>
        <taxon>Bacteroidota</taxon>
        <taxon>Sphingobacteriia</taxon>
        <taxon>Sphingobacteriales</taxon>
        <taxon>Sphingobacteriaceae</taxon>
        <taxon>Arcticibacter</taxon>
    </lineage>
</organism>
<reference evidence="1 2" key="1">
    <citation type="journal article" date="2013" name="Genome Announc.">
        <title>Draft Genome Sequence of Arcticibacter svalbardensis Strain MN12-7T, a Member of the Family Sphingobacteriaceae Isolated from an Arctic Soil Sample.</title>
        <authorList>
            <person name="Shivaji S."/>
            <person name="Ara S."/>
            <person name="Prasad S."/>
            <person name="Manasa B.P."/>
            <person name="Begum Z."/>
            <person name="Singh A."/>
            <person name="Kumar Pinnaka A."/>
        </authorList>
    </citation>
    <scope>NUCLEOTIDE SEQUENCE [LARGE SCALE GENOMIC DNA]</scope>
    <source>
        <strain evidence="1 2">MN12-7</strain>
    </source>
</reference>
<evidence type="ECO:0000313" key="2">
    <source>
        <dbReference type="Proteomes" id="UP000014174"/>
    </source>
</evidence>
<proteinExistence type="predicted"/>
<comment type="caution">
    <text evidence="1">The sequence shown here is derived from an EMBL/GenBank/DDBJ whole genome shotgun (WGS) entry which is preliminary data.</text>
</comment>
<gene>
    <name evidence="1" type="ORF">ADIARSV_3271</name>
</gene>
<dbReference type="AlphaFoldDB" id="R9GPA9"/>
<protein>
    <submittedName>
        <fullName evidence="1">Uncharacterized protein</fullName>
    </submittedName>
</protein>
<dbReference type="EMBL" id="AQPN01000110">
    <property type="protein sequence ID" value="EOR93558.1"/>
    <property type="molecule type" value="Genomic_DNA"/>
</dbReference>
<name>R9GPA9_9SPHI</name>